<accession>C4V6B0</accession>
<sequence>MFSLQKIKGSCPHRSSEGAAPGCRESGFRESPQPPPYDRSIRKACRRA</sequence>
<proteinExistence type="predicted"/>
<feature type="region of interest" description="Disordered" evidence="1">
    <location>
        <begin position="1"/>
        <end position="48"/>
    </location>
</feature>
<evidence type="ECO:0000313" key="3">
    <source>
        <dbReference type="Proteomes" id="UP000005309"/>
    </source>
</evidence>
<reference evidence="2 3" key="1">
    <citation type="submission" date="2009-04" db="EMBL/GenBank/DDBJ databases">
        <authorList>
            <person name="Qin X."/>
            <person name="Bachman B."/>
            <person name="Battles P."/>
            <person name="Bell A."/>
            <person name="Bess C."/>
            <person name="Bickham C."/>
            <person name="Chaboub L."/>
            <person name="Chen D."/>
            <person name="Coyle M."/>
            <person name="Deiros D.R."/>
            <person name="Dinh H."/>
            <person name="Forbes L."/>
            <person name="Fowler G."/>
            <person name="Francisco L."/>
            <person name="Fu Q."/>
            <person name="Gubbala S."/>
            <person name="Hale W."/>
            <person name="Han Y."/>
            <person name="Hemphill L."/>
            <person name="Highlander S.K."/>
            <person name="Hirani K."/>
            <person name="Hogues M."/>
            <person name="Jackson L."/>
            <person name="Jakkamsetti A."/>
            <person name="Javaid M."/>
            <person name="Jiang H."/>
            <person name="Korchina V."/>
            <person name="Kovar C."/>
            <person name="Lara F."/>
            <person name="Lee S."/>
            <person name="Mata R."/>
            <person name="Mathew T."/>
            <person name="Moen C."/>
            <person name="Morales K."/>
            <person name="Munidasa M."/>
            <person name="Nazareth L."/>
            <person name="Ngo R."/>
            <person name="Nguyen L."/>
            <person name="Okwuonu G."/>
            <person name="Ongeri F."/>
            <person name="Patil S."/>
            <person name="Petrosino J."/>
            <person name="Pham C."/>
            <person name="Pham P."/>
            <person name="Pu L.-L."/>
            <person name="Puazo M."/>
            <person name="Raj R."/>
            <person name="Reid J."/>
            <person name="Rouhana J."/>
            <person name="Saada N."/>
            <person name="Shang Y."/>
            <person name="Simmons D."/>
            <person name="Thornton R."/>
            <person name="Warren J."/>
            <person name="Weissenberger G."/>
            <person name="Zhang J."/>
            <person name="Zhang L."/>
            <person name="Zhou C."/>
            <person name="Zhu D."/>
            <person name="Muzny D."/>
            <person name="Worley K."/>
            <person name="Gibbs R."/>
        </authorList>
    </citation>
    <scope>NUCLEOTIDE SEQUENCE [LARGE SCALE GENOMIC DNA]</scope>
    <source>
        <strain evidence="2 3">ATCC 43531</strain>
    </source>
</reference>
<comment type="caution">
    <text evidence="2">The sequence shown here is derived from an EMBL/GenBank/DDBJ whole genome shotgun (WGS) entry which is preliminary data.</text>
</comment>
<protein>
    <submittedName>
        <fullName evidence="2">Uncharacterized protein</fullName>
    </submittedName>
</protein>
<name>C4V6B0_9FIRM</name>
<dbReference type="EMBL" id="ACLA01000033">
    <property type="protein sequence ID" value="EEQ47708.1"/>
    <property type="molecule type" value="Genomic_DNA"/>
</dbReference>
<organism evidence="2 3">
    <name type="scientific">Selenomonas flueggei ATCC 43531</name>
    <dbReference type="NCBI Taxonomy" id="638302"/>
    <lineage>
        <taxon>Bacteria</taxon>
        <taxon>Bacillati</taxon>
        <taxon>Bacillota</taxon>
        <taxon>Negativicutes</taxon>
        <taxon>Selenomonadales</taxon>
        <taxon>Selenomonadaceae</taxon>
        <taxon>Selenomonas</taxon>
    </lineage>
</organism>
<dbReference type="HOGENOM" id="CLU_3157692_0_0_9"/>
<dbReference type="AlphaFoldDB" id="C4V6B0"/>
<gene>
    <name evidence="2" type="ORF">HMPREF0908_2010</name>
</gene>
<evidence type="ECO:0000256" key="1">
    <source>
        <dbReference type="SAM" id="MobiDB-lite"/>
    </source>
</evidence>
<evidence type="ECO:0000313" key="2">
    <source>
        <dbReference type="EMBL" id="EEQ47708.1"/>
    </source>
</evidence>
<dbReference type="Proteomes" id="UP000005309">
    <property type="component" value="Unassembled WGS sequence"/>
</dbReference>
<keyword evidence="3" id="KW-1185">Reference proteome</keyword>